<keyword evidence="1" id="KW-0677">Repeat</keyword>
<dbReference type="Gramene" id="KFK44665">
    <property type="protein sequence ID" value="KFK44665"/>
    <property type="gene ID" value="AALP_AA1G288000"/>
</dbReference>
<evidence type="ECO:0000313" key="4">
    <source>
        <dbReference type="Proteomes" id="UP000029120"/>
    </source>
</evidence>
<dbReference type="OrthoDB" id="1747555at2759"/>
<dbReference type="InterPro" id="IPR044282">
    <property type="entry name" value="ABAP1/ARIA"/>
</dbReference>
<proteinExistence type="predicted"/>
<dbReference type="Pfam" id="PF00514">
    <property type="entry name" value="Arm"/>
    <property type="match status" value="2"/>
</dbReference>
<evidence type="ECO:0000256" key="2">
    <source>
        <dbReference type="PROSITE-ProRule" id="PRU00259"/>
    </source>
</evidence>
<name>A0A087HRB3_ARAAL</name>
<feature type="repeat" description="ARM" evidence="2">
    <location>
        <begin position="54"/>
        <end position="96"/>
    </location>
</feature>
<dbReference type="InterPro" id="IPR011989">
    <property type="entry name" value="ARM-like"/>
</dbReference>
<dbReference type="Gene3D" id="1.25.10.10">
    <property type="entry name" value="Leucine-rich Repeat Variant"/>
    <property type="match status" value="1"/>
</dbReference>
<sequence length="136" mass="14571">MTASSWMNMLEGGIPPLVELLAFDNAKVQRAAAGALRTLAFRNNDNKNQIVECNALPTLIIMLGSEDVAIHYEAVGAIGNLVHSSLNIKQKVLDAGALQPIINLLSSCCPESQREVALLLGQFAATDSDCKVPFHL</sequence>
<dbReference type="PANTHER" id="PTHR46710:SF1">
    <property type="entry name" value="ARM REPEAT PROTEIN INTERACTING WITH ABF2"/>
    <property type="match status" value="1"/>
</dbReference>
<keyword evidence="4" id="KW-1185">Reference proteome</keyword>
<dbReference type="InterPro" id="IPR000225">
    <property type="entry name" value="Armadillo"/>
</dbReference>
<evidence type="ECO:0000256" key="1">
    <source>
        <dbReference type="ARBA" id="ARBA00022737"/>
    </source>
</evidence>
<dbReference type="SUPFAM" id="SSF48371">
    <property type="entry name" value="ARM repeat"/>
    <property type="match status" value="1"/>
</dbReference>
<evidence type="ECO:0000313" key="3">
    <source>
        <dbReference type="EMBL" id="KFK44665.1"/>
    </source>
</evidence>
<reference evidence="4" key="1">
    <citation type="journal article" date="2015" name="Nat. Plants">
        <title>Genome expansion of Arabis alpina linked with retrotransposition and reduced symmetric DNA methylation.</title>
        <authorList>
            <person name="Willing E.M."/>
            <person name="Rawat V."/>
            <person name="Mandakova T."/>
            <person name="Maumus F."/>
            <person name="James G.V."/>
            <person name="Nordstroem K.J."/>
            <person name="Becker C."/>
            <person name="Warthmann N."/>
            <person name="Chica C."/>
            <person name="Szarzynska B."/>
            <person name="Zytnicki M."/>
            <person name="Albani M.C."/>
            <person name="Kiefer C."/>
            <person name="Bergonzi S."/>
            <person name="Castaings L."/>
            <person name="Mateos J.L."/>
            <person name="Berns M.C."/>
            <person name="Bujdoso N."/>
            <person name="Piofczyk T."/>
            <person name="de Lorenzo L."/>
            <person name="Barrero-Sicilia C."/>
            <person name="Mateos I."/>
            <person name="Piednoel M."/>
            <person name="Hagmann J."/>
            <person name="Chen-Min-Tao R."/>
            <person name="Iglesias-Fernandez R."/>
            <person name="Schuster S.C."/>
            <person name="Alonso-Blanco C."/>
            <person name="Roudier F."/>
            <person name="Carbonero P."/>
            <person name="Paz-Ares J."/>
            <person name="Davis S.J."/>
            <person name="Pecinka A."/>
            <person name="Quesneville H."/>
            <person name="Colot V."/>
            <person name="Lysak M.A."/>
            <person name="Weigel D."/>
            <person name="Coupland G."/>
            <person name="Schneeberger K."/>
        </authorList>
    </citation>
    <scope>NUCLEOTIDE SEQUENCE [LARGE SCALE GENOMIC DNA]</scope>
    <source>
        <strain evidence="4">cv. Pajares</strain>
    </source>
</reference>
<dbReference type="InterPro" id="IPR016024">
    <property type="entry name" value="ARM-type_fold"/>
</dbReference>
<dbReference type="Proteomes" id="UP000029120">
    <property type="component" value="Chromosome 1"/>
</dbReference>
<gene>
    <name evidence="3" type="ordered locus">AALP_Aa1g288000</name>
</gene>
<dbReference type="eggNOG" id="KOG0167">
    <property type="taxonomic scope" value="Eukaryota"/>
</dbReference>
<evidence type="ECO:0008006" key="5">
    <source>
        <dbReference type="Google" id="ProtNLM"/>
    </source>
</evidence>
<feature type="repeat" description="ARM" evidence="2">
    <location>
        <begin position="12"/>
        <end position="47"/>
    </location>
</feature>
<dbReference type="PANTHER" id="PTHR46710">
    <property type="entry name" value="ARM REPEAT PROTEIN INTERACTING WITH ABF2"/>
    <property type="match status" value="1"/>
</dbReference>
<accession>A0A087HRB3</accession>
<protein>
    <recommendedName>
        <fullName evidence="5">Armadillo repeat-containing domain-containing protein</fullName>
    </recommendedName>
</protein>
<organism evidence="3 4">
    <name type="scientific">Arabis alpina</name>
    <name type="common">Alpine rock-cress</name>
    <dbReference type="NCBI Taxonomy" id="50452"/>
    <lineage>
        <taxon>Eukaryota</taxon>
        <taxon>Viridiplantae</taxon>
        <taxon>Streptophyta</taxon>
        <taxon>Embryophyta</taxon>
        <taxon>Tracheophyta</taxon>
        <taxon>Spermatophyta</taxon>
        <taxon>Magnoliopsida</taxon>
        <taxon>eudicotyledons</taxon>
        <taxon>Gunneridae</taxon>
        <taxon>Pentapetalae</taxon>
        <taxon>rosids</taxon>
        <taxon>malvids</taxon>
        <taxon>Brassicales</taxon>
        <taxon>Brassicaceae</taxon>
        <taxon>Arabideae</taxon>
        <taxon>Arabis</taxon>
    </lineage>
</organism>
<dbReference type="AlphaFoldDB" id="A0A087HRB3"/>
<dbReference type="PROSITE" id="PS50176">
    <property type="entry name" value="ARM_REPEAT"/>
    <property type="match status" value="2"/>
</dbReference>
<dbReference type="EMBL" id="CM002869">
    <property type="protein sequence ID" value="KFK44665.1"/>
    <property type="molecule type" value="Genomic_DNA"/>
</dbReference>
<dbReference type="SMART" id="SM00185">
    <property type="entry name" value="ARM"/>
    <property type="match status" value="3"/>
</dbReference>